<evidence type="ECO:0000313" key="4">
    <source>
        <dbReference type="Proteomes" id="UP001187682"/>
    </source>
</evidence>
<dbReference type="PANTHER" id="PTHR11736:SF14">
    <property type="entry name" value="NSE3 HOMOLOG, SMC5-SMC6 COMPLEX COMPONENT"/>
    <property type="match status" value="1"/>
</dbReference>
<organism evidence="3 4">
    <name type="scientific">Cephalotrichum gorgonifer</name>
    <dbReference type="NCBI Taxonomy" id="2041049"/>
    <lineage>
        <taxon>Eukaryota</taxon>
        <taxon>Fungi</taxon>
        <taxon>Dikarya</taxon>
        <taxon>Ascomycota</taxon>
        <taxon>Pezizomycotina</taxon>
        <taxon>Sordariomycetes</taxon>
        <taxon>Hypocreomycetidae</taxon>
        <taxon>Microascales</taxon>
        <taxon>Microascaceae</taxon>
        <taxon>Cephalotrichum</taxon>
    </lineage>
</organism>
<proteinExistence type="predicted"/>
<feature type="domain" description="MAGE" evidence="2">
    <location>
        <begin position="56"/>
        <end position="205"/>
    </location>
</feature>
<accession>A0AAE8N038</accession>
<protein>
    <recommendedName>
        <fullName evidence="2">MAGE domain-containing protein</fullName>
    </recommendedName>
</protein>
<evidence type="ECO:0000256" key="1">
    <source>
        <dbReference type="SAM" id="MobiDB-lite"/>
    </source>
</evidence>
<dbReference type="InterPro" id="IPR002190">
    <property type="entry name" value="MHD_dom"/>
</dbReference>
<evidence type="ECO:0000259" key="2">
    <source>
        <dbReference type="PROSITE" id="PS50838"/>
    </source>
</evidence>
<dbReference type="InterPro" id="IPR041899">
    <property type="entry name" value="MAGE_WH2"/>
</dbReference>
<gene>
    <name evidence="3" type="ORF">DNG_06543</name>
</gene>
<dbReference type="EMBL" id="ONZQ02000009">
    <property type="protein sequence ID" value="SPO03860.1"/>
    <property type="molecule type" value="Genomic_DNA"/>
</dbReference>
<dbReference type="SMART" id="SM01373">
    <property type="entry name" value="MAGE"/>
    <property type="match status" value="1"/>
</dbReference>
<reference evidence="3" key="1">
    <citation type="submission" date="2018-03" db="EMBL/GenBank/DDBJ databases">
        <authorList>
            <person name="Guldener U."/>
        </authorList>
    </citation>
    <scope>NUCLEOTIDE SEQUENCE</scope>
</reference>
<dbReference type="AlphaFoldDB" id="A0AAE8N038"/>
<feature type="compositionally biased region" description="Acidic residues" evidence="1">
    <location>
        <begin position="293"/>
        <end position="305"/>
    </location>
</feature>
<dbReference type="InterPro" id="IPR041898">
    <property type="entry name" value="MAGE_WH1"/>
</dbReference>
<feature type="region of interest" description="Disordered" evidence="1">
    <location>
        <begin position="1"/>
        <end position="53"/>
    </location>
</feature>
<comment type="caution">
    <text evidence="3">The sequence shown here is derived from an EMBL/GenBank/DDBJ whole genome shotgun (WGS) entry which is preliminary data.</text>
</comment>
<evidence type="ECO:0000313" key="3">
    <source>
        <dbReference type="EMBL" id="SPO03860.1"/>
    </source>
</evidence>
<dbReference type="Gene3D" id="1.10.10.1200">
    <property type="entry name" value="MAGE homology domain, winged helix WH1 motif"/>
    <property type="match status" value="1"/>
</dbReference>
<sequence>MSNRRRRQQTPDAEDVEESMHRHQRRRNDSASEDDEANEANDTTMDLDPRGGGGIESQLALKLVRYALSCEFSRTPIRRQGIREKVLGDHPRTFRRVFAEAQGHLKRTFGMEMRQLPVREKLTLEEKRKALNSNSQAKAAETWILVSILPKPYQNPVILAPSNAPTAEYEATYVGFYTMVIALIALNGGEITEQKLKRHLSRLNADSKLGADKTEEVLAKMERSAYVVKRVENISPDQDKNISWLVGPRGKEEIGPEGVAGVVREVFGGSTPELERRLAGSLGIAPQEAHEEALEDGGEEGDGEEDPRNVESETRRSSRRAARG</sequence>
<keyword evidence="4" id="KW-1185">Reference proteome</keyword>
<feature type="region of interest" description="Disordered" evidence="1">
    <location>
        <begin position="277"/>
        <end position="324"/>
    </location>
</feature>
<dbReference type="Pfam" id="PF01454">
    <property type="entry name" value="MAGE"/>
    <property type="match status" value="1"/>
</dbReference>
<name>A0AAE8N038_9PEZI</name>
<feature type="compositionally biased region" description="Basic and acidic residues" evidence="1">
    <location>
        <begin position="306"/>
        <end position="316"/>
    </location>
</feature>
<dbReference type="InterPro" id="IPR037445">
    <property type="entry name" value="MAGE"/>
</dbReference>
<dbReference type="PROSITE" id="PS50838">
    <property type="entry name" value="MAGE"/>
    <property type="match status" value="1"/>
</dbReference>
<dbReference type="GO" id="GO:0006281">
    <property type="term" value="P:DNA repair"/>
    <property type="evidence" value="ECO:0007669"/>
    <property type="project" value="TreeGrafter"/>
</dbReference>
<dbReference type="GO" id="GO:0005634">
    <property type="term" value="C:nucleus"/>
    <property type="evidence" value="ECO:0007669"/>
    <property type="project" value="TreeGrafter"/>
</dbReference>
<dbReference type="Gene3D" id="1.10.10.1210">
    <property type="entry name" value="MAGE homology domain, winged helix WH2 motif"/>
    <property type="match status" value="1"/>
</dbReference>
<dbReference type="PANTHER" id="PTHR11736">
    <property type="entry name" value="MELANOMA-ASSOCIATED ANTIGEN MAGE ANTIGEN"/>
    <property type="match status" value="1"/>
</dbReference>
<dbReference type="Proteomes" id="UP001187682">
    <property type="component" value="Unassembled WGS sequence"/>
</dbReference>